<reference evidence="19 20" key="1">
    <citation type="submission" date="2025-04" db="UniProtKB">
        <authorList>
            <consortium name="RefSeq"/>
        </authorList>
    </citation>
    <scope>IDENTIFICATION</scope>
    <source>
        <tissue evidence="19 20">Gonads</tissue>
    </source>
</reference>
<evidence type="ECO:0000313" key="19">
    <source>
        <dbReference type="RefSeq" id="XP_013387150.1"/>
    </source>
</evidence>
<dbReference type="Gene3D" id="3.30.559.10">
    <property type="entry name" value="Chloramphenicol acetyltransferase-like domain"/>
    <property type="match status" value="1"/>
</dbReference>
<comment type="similarity">
    <text evidence="3 16">Belongs to the carnitine/choline acetyltransferase family.</text>
</comment>
<evidence type="ECO:0000256" key="5">
    <source>
        <dbReference type="ARBA" id="ARBA00022679"/>
    </source>
</evidence>
<keyword evidence="9" id="KW-0576">Peroxisome</keyword>
<comment type="subcellular location">
    <subcellularLocation>
        <location evidence="1">Peroxisome</location>
    </subcellularLocation>
</comment>
<dbReference type="PROSITE" id="PS00440">
    <property type="entry name" value="ACYLTRANSF_C_2"/>
    <property type="match status" value="1"/>
</dbReference>
<keyword evidence="18" id="KW-1185">Reference proteome</keyword>
<comment type="catalytic activity">
    <reaction evidence="11">
        <text>4,8-dimethylnonanoyl-CoA + (R)-carnitine = O-4,8-dimethylnonanoyl-(R)-carnitine + CoA</text>
        <dbReference type="Rhea" id="RHEA:44860"/>
        <dbReference type="ChEBI" id="CHEBI:16347"/>
        <dbReference type="ChEBI" id="CHEBI:57287"/>
        <dbReference type="ChEBI" id="CHEBI:77061"/>
        <dbReference type="ChEBI" id="CHEBI:84654"/>
    </reaction>
</comment>
<dbReference type="PANTHER" id="PTHR22589">
    <property type="entry name" value="CARNITINE O-ACYLTRANSFERASE"/>
    <property type="match status" value="1"/>
</dbReference>
<keyword evidence="6" id="KW-0276">Fatty acid metabolism</keyword>
<dbReference type="FunFam" id="3.30.559.70:FF:000006">
    <property type="entry name" value="Peroxisomal carnitine O-octanoyltransferase"/>
    <property type="match status" value="1"/>
</dbReference>
<dbReference type="EC" id="2.3.1.137" evidence="13"/>
<dbReference type="UniPathway" id="UPA00659"/>
<evidence type="ECO:0000259" key="17">
    <source>
        <dbReference type="Pfam" id="PF00755"/>
    </source>
</evidence>
<dbReference type="InterPro" id="IPR042231">
    <property type="entry name" value="Cho/carn_acyl_trans_2"/>
</dbReference>
<evidence type="ECO:0000256" key="3">
    <source>
        <dbReference type="ARBA" id="ARBA00005232"/>
    </source>
</evidence>
<dbReference type="OrthoDB" id="240216at2759"/>
<keyword evidence="5 16" id="KW-0808">Transferase</keyword>
<evidence type="ECO:0000256" key="14">
    <source>
        <dbReference type="ARBA" id="ARBA00067184"/>
    </source>
</evidence>
<evidence type="ECO:0000256" key="7">
    <source>
        <dbReference type="ARBA" id="ARBA00022990"/>
    </source>
</evidence>
<dbReference type="GO" id="GO:0005777">
    <property type="term" value="C:peroxisome"/>
    <property type="evidence" value="ECO:0007669"/>
    <property type="project" value="UniProtKB-SubCell"/>
</dbReference>
<dbReference type="Gene3D" id="3.30.559.70">
    <property type="entry name" value="Choline/Carnitine o-acyltransferase, domain 2"/>
    <property type="match status" value="1"/>
</dbReference>
<dbReference type="RefSeq" id="XP_013387150.1">
    <property type="nucleotide sequence ID" value="XM_013531696.1"/>
</dbReference>
<protein>
    <recommendedName>
        <fullName evidence="14">Peroxisomal carnitine O-octanoyltransferase</fullName>
        <ecNumber evidence="13">2.3.1.137</ecNumber>
    </recommendedName>
</protein>
<evidence type="ECO:0000256" key="2">
    <source>
        <dbReference type="ARBA" id="ARBA00005005"/>
    </source>
</evidence>
<dbReference type="GO" id="GO:0006635">
    <property type="term" value="P:fatty acid beta-oxidation"/>
    <property type="evidence" value="ECO:0007669"/>
    <property type="project" value="UniProtKB-UniPathway"/>
</dbReference>
<feature type="domain" description="Choline/carnitine acyltransferase" evidence="17">
    <location>
        <begin position="25"/>
        <end position="598"/>
    </location>
</feature>
<evidence type="ECO:0000313" key="18">
    <source>
        <dbReference type="Proteomes" id="UP000085678"/>
    </source>
</evidence>
<keyword evidence="7" id="KW-0007">Acetylation</keyword>
<evidence type="ECO:0000256" key="11">
    <source>
        <dbReference type="ARBA" id="ARBA00048999"/>
    </source>
</evidence>
<evidence type="ECO:0000256" key="1">
    <source>
        <dbReference type="ARBA" id="ARBA00004275"/>
    </source>
</evidence>
<dbReference type="STRING" id="7574.A0A1S3HNP3"/>
<keyword evidence="4" id="KW-0813">Transport</keyword>
<name>A0A1S3HNP3_LINAN</name>
<dbReference type="RefSeq" id="XP_013387151.1">
    <property type="nucleotide sequence ID" value="XM_013531697.1"/>
</dbReference>
<evidence type="ECO:0000256" key="4">
    <source>
        <dbReference type="ARBA" id="ARBA00022448"/>
    </source>
</evidence>
<dbReference type="SUPFAM" id="SSF52777">
    <property type="entry name" value="CoA-dependent acyltransferases"/>
    <property type="match status" value="2"/>
</dbReference>
<evidence type="ECO:0000256" key="10">
    <source>
        <dbReference type="ARBA" id="ARBA00023315"/>
    </source>
</evidence>
<dbReference type="InterPro" id="IPR000542">
    <property type="entry name" value="Carn_acyl_trans"/>
</dbReference>
<comment type="catalytic activity">
    <reaction evidence="12">
        <text>octanoyl-CoA + (R)-carnitine = O-octanoyl-(R)-carnitine + CoA</text>
        <dbReference type="Rhea" id="RHEA:17177"/>
        <dbReference type="ChEBI" id="CHEBI:16347"/>
        <dbReference type="ChEBI" id="CHEBI:18102"/>
        <dbReference type="ChEBI" id="CHEBI:57287"/>
        <dbReference type="ChEBI" id="CHEBI:57386"/>
        <dbReference type="EC" id="2.3.1.137"/>
    </reaction>
</comment>
<dbReference type="InterPro" id="IPR023213">
    <property type="entry name" value="CAT-like_dom_sf"/>
</dbReference>
<proteinExistence type="inferred from homology"/>
<comment type="pathway">
    <text evidence="2">Lipid metabolism; fatty acid beta-oxidation.</text>
</comment>
<keyword evidence="10 16" id="KW-0012">Acyltransferase</keyword>
<evidence type="ECO:0000256" key="15">
    <source>
        <dbReference type="PIRSR" id="PIRSR600542-1"/>
    </source>
</evidence>
<dbReference type="GeneID" id="106156438"/>
<dbReference type="Proteomes" id="UP000085678">
    <property type="component" value="Unplaced"/>
</dbReference>
<dbReference type="InterPro" id="IPR039551">
    <property type="entry name" value="Cho/carn_acyl_trans"/>
</dbReference>
<dbReference type="Pfam" id="PF00755">
    <property type="entry name" value="Carn_acyltransf"/>
    <property type="match status" value="1"/>
</dbReference>
<evidence type="ECO:0000256" key="9">
    <source>
        <dbReference type="ARBA" id="ARBA00023140"/>
    </source>
</evidence>
<evidence type="ECO:0000256" key="12">
    <source>
        <dbReference type="ARBA" id="ARBA00052326"/>
    </source>
</evidence>
<gene>
    <name evidence="19 20" type="primary">LOC106156438</name>
</gene>
<organism evidence="18 20">
    <name type="scientific">Lingula anatina</name>
    <name type="common">Brachiopod</name>
    <name type="synonym">Lingula unguis</name>
    <dbReference type="NCBI Taxonomy" id="7574"/>
    <lineage>
        <taxon>Eukaryota</taxon>
        <taxon>Metazoa</taxon>
        <taxon>Spiralia</taxon>
        <taxon>Lophotrochozoa</taxon>
        <taxon>Brachiopoda</taxon>
        <taxon>Linguliformea</taxon>
        <taxon>Lingulata</taxon>
        <taxon>Lingulida</taxon>
        <taxon>Linguloidea</taxon>
        <taxon>Lingulidae</taxon>
        <taxon>Lingula</taxon>
    </lineage>
</organism>
<dbReference type="InterPro" id="IPR042572">
    <property type="entry name" value="Carn_acyl_trans_N"/>
</dbReference>
<evidence type="ECO:0000256" key="16">
    <source>
        <dbReference type="RuleBase" id="RU003801"/>
    </source>
</evidence>
<dbReference type="GO" id="GO:0008458">
    <property type="term" value="F:carnitine O-octanoyltransferase activity"/>
    <property type="evidence" value="ECO:0007669"/>
    <property type="project" value="UniProtKB-EC"/>
</dbReference>
<dbReference type="KEGG" id="lak:106156438"/>
<feature type="active site" description="Proton acceptor" evidence="15">
    <location>
        <position position="327"/>
    </location>
</feature>
<dbReference type="PROSITE" id="PS00439">
    <property type="entry name" value="ACYLTRANSF_C_1"/>
    <property type="match status" value="1"/>
</dbReference>
<dbReference type="PANTHER" id="PTHR22589:SF67">
    <property type="entry name" value="PEROXISOMAL CARNITINE O-OCTANOYLTRANSFERASE"/>
    <property type="match status" value="1"/>
</dbReference>
<evidence type="ECO:0000256" key="13">
    <source>
        <dbReference type="ARBA" id="ARBA00066418"/>
    </source>
</evidence>
<keyword evidence="8" id="KW-0443">Lipid metabolism</keyword>
<evidence type="ECO:0000313" key="20">
    <source>
        <dbReference type="RefSeq" id="XP_013387151.1"/>
    </source>
</evidence>
<accession>A0A1S3HNP3</accession>
<evidence type="ECO:0000256" key="6">
    <source>
        <dbReference type="ARBA" id="ARBA00022832"/>
    </source>
</evidence>
<evidence type="ECO:0000256" key="8">
    <source>
        <dbReference type="ARBA" id="ARBA00023098"/>
    </source>
</evidence>
<dbReference type="Gene3D" id="1.10.275.20">
    <property type="entry name" value="Choline/Carnitine o-acyltransferase"/>
    <property type="match status" value="1"/>
</dbReference>
<dbReference type="AlphaFoldDB" id="A0A1S3HNP3"/>
<sequence length="617" mass="70917">MASPLQMYVSEKERTFDCEDSLPNLPIPPLEQTLKKYLDSVRPHLSPEELRTTEFIVQEFGQGVGKELHRRLLDNAKHKRNWLEKWWEEYAYLRGRYPSSPIVNFAGPGPYSFKFWPPKEGTQVPRCAMTTYYTLKYWQMLRRERLSIDRNSKRQPLSMSQFHRGFSTCKIPGEEVDHFNFYFKTKREGKTPTHFLVICKGRIFTVEGVDEKEEPYTPPELEAQLQLIRERCDSEPRGPGVGALTGAERTDWAKLRQHLLELSPCNVRSLDIIQTSMFVVSLDDVPASDFTEMMQHSLCGDCTNRWYDKSLCFITFSNGTSGCNCDHAPFDAMVMVSLTYFIDLNVTECKGKWQGSKEVRIMKPPEELTFLLDGDIYHGIAKAIETHDKLAKNVECFSPIFTGYGRKYLRSRKISPDTHVQLALQLAYYRMHKKPAPTYETATTRRYYHGRTETVRSCTMEALRWSKAMLDPQRSVLDRLKLYRIASQKHAKMMVECQNNSGCDRHLLGLYLTSLEAGMSVPTIFTDPAWTKSGGGGNYILSTSFVGYTTVHGGVAPMCKDGYGVFYRFGPDCIVFFMSSWISDESTSARELYENLRQSLLDMKHMVESPEAQAARL</sequence>